<keyword evidence="3" id="KW-1185">Reference proteome</keyword>
<dbReference type="InterPro" id="IPR050228">
    <property type="entry name" value="Carboxylesterase_BioH"/>
</dbReference>
<protein>
    <submittedName>
        <fullName evidence="2">Pimeloyl-ACP methyl ester carboxylesterase</fullName>
    </submittedName>
</protein>
<comment type="caution">
    <text evidence="2">The sequence shown here is derived from an EMBL/GenBank/DDBJ whole genome shotgun (WGS) entry which is preliminary data.</text>
</comment>
<dbReference type="PANTHER" id="PTHR43194:SF2">
    <property type="entry name" value="PEROXISOMAL MEMBRANE PROTEIN LPX1"/>
    <property type="match status" value="1"/>
</dbReference>
<proteinExistence type="predicted"/>
<dbReference type="Pfam" id="PF00561">
    <property type="entry name" value="Abhydrolase_1"/>
    <property type="match status" value="1"/>
</dbReference>
<name>A0A839Z4U6_9SPHN</name>
<organism evidence="2 3">
    <name type="scientific">Sphingomicrobium lutaoense</name>
    <dbReference type="NCBI Taxonomy" id="515949"/>
    <lineage>
        <taxon>Bacteria</taxon>
        <taxon>Pseudomonadati</taxon>
        <taxon>Pseudomonadota</taxon>
        <taxon>Alphaproteobacteria</taxon>
        <taxon>Sphingomonadales</taxon>
        <taxon>Sphingomonadaceae</taxon>
        <taxon>Sphingomicrobium</taxon>
    </lineage>
</organism>
<feature type="domain" description="AB hydrolase-1" evidence="1">
    <location>
        <begin position="29"/>
        <end position="118"/>
    </location>
</feature>
<dbReference type="InterPro" id="IPR029058">
    <property type="entry name" value="AB_hydrolase_fold"/>
</dbReference>
<dbReference type="AlphaFoldDB" id="A0A839Z4U6"/>
<dbReference type="PANTHER" id="PTHR43194">
    <property type="entry name" value="HYDROLASE ALPHA/BETA FOLD FAMILY"/>
    <property type="match status" value="1"/>
</dbReference>
<dbReference type="EMBL" id="JACICF010000001">
    <property type="protein sequence ID" value="MBB3763684.1"/>
    <property type="molecule type" value="Genomic_DNA"/>
</dbReference>
<dbReference type="InterPro" id="IPR000073">
    <property type="entry name" value="AB_hydrolase_1"/>
</dbReference>
<dbReference type="Gene3D" id="3.40.50.1820">
    <property type="entry name" value="alpha/beta hydrolase"/>
    <property type="match status" value="1"/>
</dbReference>
<gene>
    <name evidence="2" type="ORF">FHS50_000707</name>
</gene>
<dbReference type="SUPFAM" id="SSF53474">
    <property type="entry name" value="alpha/beta-Hydrolases"/>
    <property type="match status" value="1"/>
</dbReference>
<evidence type="ECO:0000259" key="1">
    <source>
        <dbReference type="Pfam" id="PF00561"/>
    </source>
</evidence>
<dbReference type="Proteomes" id="UP000578569">
    <property type="component" value="Unassembled WGS sequence"/>
</dbReference>
<reference evidence="2 3" key="1">
    <citation type="submission" date="2020-08" db="EMBL/GenBank/DDBJ databases">
        <title>Genomic Encyclopedia of Type Strains, Phase IV (KMG-IV): sequencing the most valuable type-strain genomes for metagenomic binning, comparative biology and taxonomic classification.</title>
        <authorList>
            <person name="Goeker M."/>
        </authorList>
    </citation>
    <scope>NUCLEOTIDE SEQUENCE [LARGE SCALE GENOMIC DNA]</scope>
    <source>
        <strain evidence="2 3">DSM 24194</strain>
    </source>
</reference>
<accession>A0A839Z4U6</accession>
<sequence>MSEVEVHYWQASDGVSLAYRAMGEEDGSPVILVHGLFSDGLTNWIKFGHAAMLVEAGFRVLMPDLRAHGLSDAPHDPEAYPDGILGRDLCEMVEMLGLEQGGYDLGGFSLGSRTTVQAVGAGLEPRRAILSGMGLEGLTGWDRRQQFFIEAIDHFDEVKRGDPHFMAVSFMKTMGVDRVAARHLLPSFTDAKSQWLEAFTMPTAVICGTEDQDNGSAPALADALPHGEYMPIPGTHMSSVTHKDLGQALVRFLTAA</sequence>
<evidence type="ECO:0000313" key="2">
    <source>
        <dbReference type="EMBL" id="MBB3763684.1"/>
    </source>
</evidence>
<evidence type="ECO:0000313" key="3">
    <source>
        <dbReference type="Proteomes" id="UP000578569"/>
    </source>
</evidence>
<dbReference type="RefSeq" id="WP_265568968.1">
    <property type="nucleotide sequence ID" value="NZ_JACICF010000001.1"/>
</dbReference>